<dbReference type="EMBL" id="BMAO01036885">
    <property type="protein sequence ID" value="GFR13752.1"/>
    <property type="molecule type" value="Genomic_DNA"/>
</dbReference>
<comment type="caution">
    <text evidence="1">The sequence shown here is derived from an EMBL/GenBank/DDBJ whole genome shotgun (WGS) entry which is preliminary data.</text>
</comment>
<keyword evidence="2" id="KW-1185">Reference proteome</keyword>
<name>A0A8X6LMH0_TRICU</name>
<organism evidence="1 2">
    <name type="scientific">Trichonephila clavata</name>
    <name type="common">Joro spider</name>
    <name type="synonym">Nephila clavata</name>
    <dbReference type="NCBI Taxonomy" id="2740835"/>
    <lineage>
        <taxon>Eukaryota</taxon>
        <taxon>Metazoa</taxon>
        <taxon>Ecdysozoa</taxon>
        <taxon>Arthropoda</taxon>
        <taxon>Chelicerata</taxon>
        <taxon>Arachnida</taxon>
        <taxon>Araneae</taxon>
        <taxon>Araneomorphae</taxon>
        <taxon>Entelegynae</taxon>
        <taxon>Araneoidea</taxon>
        <taxon>Nephilidae</taxon>
        <taxon>Trichonephila</taxon>
    </lineage>
</organism>
<reference evidence="1" key="1">
    <citation type="submission" date="2020-07" db="EMBL/GenBank/DDBJ databases">
        <title>Multicomponent nature underlies the extraordinary mechanical properties of spider dragline silk.</title>
        <authorList>
            <person name="Kono N."/>
            <person name="Nakamura H."/>
            <person name="Mori M."/>
            <person name="Yoshida Y."/>
            <person name="Ohtoshi R."/>
            <person name="Malay A.D."/>
            <person name="Moran D.A.P."/>
            <person name="Tomita M."/>
            <person name="Numata K."/>
            <person name="Arakawa K."/>
        </authorList>
    </citation>
    <scope>NUCLEOTIDE SEQUENCE</scope>
</reference>
<accession>A0A8X6LMH0</accession>
<sequence>MIRGKKGNGRIFKVFFWWLPRGSSSNREYPVSEKTIHAMERRLANLIGLWQTGTSPIAPNRFEESGGPLNTCATLRMGGVEL</sequence>
<proteinExistence type="predicted"/>
<protein>
    <submittedName>
        <fullName evidence="1">Uncharacterized protein</fullName>
    </submittedName>
</protein>
<dbReference type="AlphaFoldDB" id="A0A8X6LMH0"/>
<evidence type="ECO:0000313" key="1">
    <source>
        <dbReference type="EMBL" id="GFR13752.1"/>
    </source>
</evidence>
<evidence type="ECO:0000313" key="2">
    <source>
        <dbReference type="Proteomes" id="UP000887116"/>
    </source>
</evidence>
<gene>
    <name evidence="1" type="ORF">TNCT_328841</name>
</gene>
<dbReference type="Proteomes" id="UP000887116">
    <property type="component" value="Unassembled WGS sequence"/>
</dbReference>